<reference evidence="7 8" key="1">
    <citation type="submission" date="2022-12" db="EMBL/GenBank/DDBJ databases">
        <title>Chromosome-level genome of Tegillarca granosa.</title>
        <authorList>
            <person name="Kim J."/>
        </authorList>
    </citation>
    <scope>NUCLEOTIDE SEQUENCE [LARGE SCALE GENOMIC DNA]</scope>
    <source>
        <strain evidence="7">Teg-2019</strain>
        <tissue evidence="7">Adductor muscle</tissue>
    </source>
</reference>
<evidence type="ECO:0000313" key="7">
    <source>
        <dbReference type="EMBL" id="KAJ8316407.1"/>
    </source>
</evidence>
<proteinExistence type="predicted"/>
<evidence type="ECO:0000256" key="1">
    <source>
        <dbReference type="ARBA" id="ARBA00004141"/>
    </source>
</evidence>
<feature type="transmembrane region" description="Helical" evidence="5">
    <location>
        <begin position="213"/>
        <end position="237"/>
    </location>
</feature>
<name>A0ABQ9FKE3_TEGGR</name>
<keyword evidence="3 5" id="KW-1133">Transmembrane helix</keyword>
<evidence type="ECO:0000256" key="2">
    <source>
        <dbReference type="ARBA" id="ARBA00022692"/>
    </source>
</evidence>
<dbReference type="Proteomes" id="UP001217089">
    <property type="component" value="Unassembled WGS sequence"/>
</dbReference>
<dbReference type="InterPro" id="IPR020846">
    <property type="entry name" value="MFS_dom"/>
</dbReference>
<accession>A0ABQ9FKE3</accession>
<dbReference type="PROSITE" id="PS50850">
    <property type="entry name" value="MFS"/>
    <property type="match status" value="1"/>
</dbReference>
<evidence type="ECO:0000256" key="4">
    <source>
        <dbReference type="ARBA" id="ARBA00023136"/>
    </source>
</evidence>
<dbReference type="PANTHER" id="PTHR24064">
    <property type="entry name" value="SOLUTE CARRIER FAMILY 22 MEMBER"/>
    <property type="match status" value="1"/>
</dbReference>
<feature type="transmembrane region" description="Helical" evidence="5">
    <location>
        <begin position="397"/>
        <end position="417"/>
    </location>
</feature>
<evidence type="ECO:0000256" key="3">
    <source>
        <dbReference type="ARBA" id="ARBA00022989"/>
    </source>
</evidence>
<dbReference type="SUPFAM" id="SSF103473">
    <property type="entry name" value="MFS general substrate transporter"/>
    <property type="match status" value="1"/>
</dbReference>
<keyword evidence="4 5" id="KW-0472">Membrane</keyword>
<evidence type="ECO:0000256" key="5">
    <source>
        <dbReference type="SAM" id="Phobius"/>
    </source>
</evidence>
<organism evidence="7 8">
    <name type="scientific">Tegillarca granosa</name>
    <name type="common">Malaysian cockle</name>
    <name type="synonym">Anadara granosa</name>
    <dbReference type="NCBI Taxonomy" id="220873"/>
    <lineage>
        <taxon>Eukaryota</taxon>
        <taxon>Metazoa</taxon>
        <taxon>Spiralia</taxon>
        <taxon>Lophotrochozoa</taxon>
        <taxon>Mollusca</taxon>
        <taxon>Bivalvia</taxon>
        <taxon>Autobranchia</taxon>
        <taxon>Pteriomorphia</taxon>
        <taxon>Arcoida</taxon>
        <taxon>Arcoidea</taxon>
        <taxon>Arcidae</taxon>
        <taxon>Tegillarca</taxon>
    </lineage>
</organism>
<dbReference type="EMBL" id="JARBDR010000328">
    <property type="protein sequence ID" value="KAJ8316407.1"/>
    <property type="molecule type" value="Genomic_DNA"/>
</dbReference>
<keyword evidence="8" id="KW-1185">Reference proteome</keyword>
<sequence length="499" mass="56230">MLNLNLDVDDVWKALGSWGRYQKFQILILFFDGMATAFHLLSAVVIGYRYPYKCQEMELNCTMVEDQCYNSSIYIEYGKCDVNIYRNDTNLTLIQNRKCENGYTYPVHKDATFVTEWDLVCKNAEFAEFTQTLVIIGQATGAAIFTQFSDRFGRKPVHVLAHIGIFAIALAMAFAPNFLTFAILRYLVGTFQQGIVMTNTVMVLEMLPREYRYIGHTFGAFAWTTGVVLLAPIGYLFRNTSWRYMQLTLALVLEESVRWVVANGKSKEAERIIRKAARWNKVSYEEVIEKARFRGDNLPDDGKPPVDLENKLGDIYLDTTMPTRSLKNRTIKKTNKTAIRKKNRILQKAIVDSLVYYGIALFSYSLSGNRFLNFFLTAIMDYPAALTEIIGRKRTVIFFHAVTGLSCLLATVFVSIANGNNAMLSASTAFTLIGKYGSAGSFGSVFLYTPELYPTNLRNVGLGVSSTISRVGGMLAPFAGPLTTRNERIRTTTNSRRNG</sequence>
<dbReference type="Pfam" id="PF00083">
    <property type="entry name" value="Sugar_tr"/>
    <property type="match status" value="1"/>
</dbReference>
<dbReference type="InterPro" id="IPR005828">
    <property type="entry name" value="MFS_sugar_transport-like"/>
</dbReference>
<evidence type="ECO:0000259" key="6">
    <source>
        <dbReference type="PROSITE" id="PS50850"/>
    </source>
</evidence>
<feature type="transmembrane region" description="Helical" evidence="5">
    <location>
        <begin position="159"/>
        <end position="184"/>
    </location>
</feature>
<gene>
    <name evidence="7" type="ORF">KUTeg_006421</name>
</gene>
<feature type="transmembrane region" description="Helical" evidence="5">
    <location>
        <begin position="24"/>
        <end position="48"/>
    </location>
</feature>
<keyword evidence="2 5" id="KW-0812">Transmembrane</keyword>
<protein>
    <recommendedName>
        <fullName evidence="6">Major facilitator superfamily (MFS) profile domain-containing protein</fullName>
    </recommendedName>
</protein>
<comment type="subcellular location">
    <subcellularLocation>
        <location evidence="1">Membrane</location>
        <topology evidence="1">Multi-pass membrane protein</topology>
    </subcellularLocation>
</comment>
<feature type="domain" description="Major facilitator superfamily (MFS) profile" evidence="6">
    <location>
        <begin position="28"/>
        <end position="499"/>
    </location>
</feature>
<feature type="transmembrane region" description="Helical" evidence="5">
    <location>
        <begin position="345"/>
        <end position="365"/>
    </location>
</feature>
<dbReference type="Gene3D" id="1.20.1250.20">
    <property type="entry name" value="MFS general substrate transporter like domains"/>
    <property type="match status" value="1"/>
</dbReference>
<comment type="caution">
    <text evidence="7">The sequence shown here is derived from an EMBL/GenBank/DDBJ whole genome shotgun (WGS) entry which is preliminary data.</text>
</comment>
<dbReference type="InterPro" id="IPR036259">
    <property type="entry name" value="MFS_trans_sf"/>
</dbReference>
<evidence type="ECO:0000313" key="8">
    <source>
        <dbReference type="Proteomes" id="UP001217089"/>
    </source>
</evidence>